<evidence type="ECO:0000313" key="6">
    <source>
        <dbReference type="EMBL" id="EZF50539.1"/>
    </source>
</evidence>
<dbReference type="InterPro" id="IPR002110">
    <property type="entry name" value="Ankyrin_rpt"/>
</dbReference>
<proteinExistence type="predicted"/>
<feature type="repeat" description="ANK" evidence="2">
    <location>
        <begin position="847"/>
        <end position="870"/>
    </location>
</feature>
<dbReference type="InterPro" id="IPR036770">
    <property type="entry name" value="Ankyrin_rpt-contain_sf"/>
</dbReference>
<dbReference type="Pfam" id="PF00023">
    <property type="entry name" value="Ank"/>
    <property type="match status" value="1"/>
</dbReference>
<keyword evidence="1" id="KW-0677">Repeat</keyword>
<dbReference type="Proteomes" id="UP000023758">
    <property type="component" value="Unassembled WGS sequence"/>
</dbReference>
<evidence type="ECO:0000256" key="3">
    <source>
        <dbReference type="SAM" id="MobiDB-lite"/>
    </source>
</evidence>
<feature type="compositionally biased region" description="Basic and acidic residues" evidence="3">
    <location>
        <begin position="960"/>
        <end position="969"/>
    </location>
</feature>
<name>A0A022VX53_TRIRU</name>
<feature type="domain" description="Nephrocystin 3-like N-terminal" evidence="5">
    <location>
        <begin position="221"/>
        <end position="384"/>
    </location>
</feature>
<dbReference type="PANTHER" id="PTHR10039">
    <property type="entry name" value="AMELOGENIN"/>
    <property type="match status" value="1"/>
</dbReference>
<dbReference type="InterPro" id="IPR056884">
    <property type="entry name" value="NPHP3-like_N"/>
</dbReference>
<accession>A0A022VX53</accession>
<keyword evidence="2" id="KW-0040">ANK repeat</keyword>
<dbReference type="Pfam" id="PF22939">
    <property type="entry name" value="WHD_GPIID"/>
    <property type="match status" value="1"/>
</dbReference>
<evidence type="ECO:0000259" key="5">
    <source>
        <dbReference type="Pfam" id="PF24883"/>
    </source>
</evidence>
<reference evidence="6" key="1">
    <citation type="submission" date="2014-02" db="EMBL/GenBank/DDBJ databases">
        <title>The Genome Sequence of Trichophyton rubrum (morphotype fischeri) CBS 288.86.</title>
        <authorList>
            <consortium name="The Broad Institute Genomics Platform"/>
            <person name="Cuomo C.A."/>
            <person name="White T.C."/>
            <person name="Graser Y."/>
            <person name="Martinez-Rossi N."/>
            <person name="Heitman J."/>
            <person name="Young S.K."/>
            <person name="Zeng Q."/>
            <person name="Gargeya S."/>
            <person name="Abouelleil A."/>
            <person name="Alvarado L."/>
            <person name="Chapman S.B."/>
            <person name="Gainer-Dewar J."/>
            <person name="Goldberg J."/>
            <person name="Griggs A."/>
            <person name="Gujja S."/>
            <person name="Hansen M."/>
            <person name="Howarth C."/>
            <person name="Imamovic A."/>
            <person name="Larimer J."/>
            <person name="Martinez D."/>
            <person name="Murphy C."/>
            <person name="Pearson M.D."/>
            <person name="Persinoti G."/>
            <person name="Poon T."/>
            <person name="Priest M."/>
            <person name="Roberts A.D."/>
            <person name="Saif S."/>
            <person name="Shea T.D."/>
            <person name="Sykes S.N."/>
            <person name="Wortman J."/>
            <person name="Nusbaum C."/>
            <person name="Birren B."/>
        </authorList>
    </citation>
    <scope>NUCLEOTIDE SEQUENCE [LARGE SCALE GENOMIC DNA]</scope>
    <source>
        <strain evidence="6">CBS 288.86</strain>
    </source>
</reference>
<dbReference type="Pfam" id="PF12796">
    <property type="entry name" value="Ank_2"/>
    <property type="match status" value="2"/>
</dbReference>
<gene>
    <name evidence="6" type="ORF">H103_06048</name>
</gene>
<feature type="domain" description="GPI inositol-deacylase winged helix" evidence="4">
    <location>
        <begin position="487"/>
        <end position="573"/>
    </location>
</feature>
<dbReference type="HOGENOM" id="CLU_008951_0_0_1"/>
<dbReference type="SUPFAM" id="SSF48403">
    <property type="entry name" value="Ankyrin repeat"/>
    <property type="match status" value="1"/>
</dbReference>
<dbReference type="SUPFAM" id="SSF52540">
    <property type="entry name" value="P-loop containing nucleoside triphosphate hydrolases"/>
    <property type="match status" value="1"/>
</dbReference>
<dbReference type="Gene3D" id="3.40.50.300">
    <property type="entry name" value="P-loop containing nucleotide triphosphate hydrolases"/>
    <property type="match status" value="1"/>
</dbReference>
<feature type="repeat" description="ANK" evidence="2">
    <location>
        <begin position="813"/>
        <end position="845"/>
    </location>
</feature>
<feature type="compositionally biased region" description="Low complexity" evidence="3">
    <location>
        <begin position="942"/>
        <end position="959"/>
    </location>
</feature>
<sequence length="1346" mass="150700">MDPLSITASVAGLITLAGVIISKGFQISDRFINTDKELKSLLNEVSSFSGLLVGVQAHFEQPQASAPFSIYSLNLPRPSGRGQSPTTPTEHLYTALNDCKSILEDVKKLVEKISITPSFQLVLRREVFLKEAVKHAAKLERYKSFFILAFQINSCAREEESRSITSLMKNQLETIGAAQRRLEEKHEAEIQGKVKDEIFDWLGNATVAAHSDSLESRHPESGTWFLSSFEFIDWISGDSSNLWVDGIAGSGKTVLMSMAIDYLQELAENKDELSVAYHYCGSPETRQDGLGKLLGRLVSQILRQAKSRSALGDTFEALSRVKSRSRYPPLEQMKKTLNTIGSCLSTVFMVIDGIDELADSDGFLRIIREISIASKSFKFLISSRSNATAVDSLSSCRHISLNCDLIDGDIERYVRFRVSNFRWHDVPDIEEIIQGLVKGADGMFLWVVYQLDSLSRIRTAIPKSALKSLPRGLGRTYEMILSKLSDEDKRLALRILQFILYSERGLHPAELVEAIAIDPDQMNPQQLKGNRLRNEDDVFEICSNLIRRSKATGHIMLAHHSVREFLISPSLESGELNPFYISDIDSSIKIAMSCLTYLNFQSCHTLSISEEIPEDSLDRLVAEYPFLSYAACNWSRHIPTIYAESQGLLEPIIQKFFNPELGGLKFWIAFAQYTYGRFRIPSKLTSLHVCSIVGACEEVIQLASPKENADIRTERGQTALHLAIDNGHPELIGSLIKAGVPINTQDGYGQSALHKTIELGDKNAVISLLSAGANVNLITHSGTTAFSIAADNNWTAIMYLIARVVKTKLTLPDGRTVLHLAAQCGDIESVQELIRRDNSLLHQKDPNEWTALHFAAHHGQIRMVNFLLDKDIRPSLDINEWSPAHSIIQHRDTTTLKRLLECPWSADYESRVDYFDVLRREVHPRPPMYHSHRQKYGNTGRSTQQEPTSSSPTPRVPSLTRRDQWRSRDSASPSPYPTPVLFGSASSGSSERGIFGQPPVPLGFPQSLLGERRTSGAYGRSTEPRLPKFHSIIRSLLDLTISLNYPEGFGCLIECQGEYTVLVLGQLRQLKLVLEVPGGSELFRLLFLESPLTVQFDILLFALTESRSDFRSTVQQAIKNSPYRVHGALLIHSVDRLKAQPLEFLLETLSPGQRLHVLSWAIDQYYDVDLMARTVSHRHPWKKEVRLRAFLRILIYDKHADHISSSSGSSINDGLRLQNDHFTLLLLEELVFQGPAQILNVFSNFTHFSDESPSLDLVTSLIDYANRKRGFSDGDDRFINDVLSSTLLLAKTTGRADIAAMLLEAGADDKVVEKAEPAIPTELTTLQIEDKLSQLRLMLATVEDSR</sequence>
<dbReference type="PROSITE" id="PS50297">
    <property type="entry name" value="ANK_REP_REGION"/>
    <property type="match status" value="4"/>
</dbReference>
<evidence type="ECO:0000259" key="4">
    <source>
        <dbReference type="Pfam" id="PF22939"/>
    </source>
</evidence>
<evidence type="ECO:0000256" key="1">
    <source>
        <dbReference type="ARBA" id="ARBA00022737"/>
    </source>
</evidence>
<feature type="repeat" description="ANK" evidence="2">
    <location>
        <begin position="715"/>
        <end position="747"/>
    </location>
</feature>
<dbReference type="EMBL" id="KK207884">
    <property type="protein sequence ID" value="EZF50539.1"/>
    <property type="molecule type" value="Genomic_DNA"/>
</dbReference>
<dbReference type="PANTHER" id="PTHR10039:SF16">
    <property type="entry name" value="GPI INOSITOL-DEACYLASE"/>
    <property type="match status" value="1"/>
</dbReference>
<dbReference type="SMART" id="SM00248">
    <property type="entry name" value="ANK"/>
    <property type="match status" value="6"/>
</dbReference>
<dbReference type="PROSITE" id="PS50088">
    <property type="entry name" value="ANK_REPEAT"/>
    <property type="match status" value="4"/>
</dbReference>
<evidence type="ECO:0000256" key="2">
    <source>
        <dbReference type="PROSITE-ProRule" id="PRU00023"/>
    </source>
</evidence>
<dbReference type="InterPro" id="IPR054471">
    <property type="entry name" value="GPIID_WHD"/>
</dbReference>
<dbReference type="OrthoDB" id="1577640at2759"/>
<dbReference type="Pfam" id="PF24883">
    <property type="entry name" value="NPHP3_N"/>
    <property type="match status" value="1"/>
</dbReference>
<feature type="region of interest" description="Disordered" evidence="3">
    <location>
        <begin position="925"/>
        <end position="996"/>
    </location>
</feature>
<protein>
    <submittedName>
        <fullName evidence="6">Uncharacterized protein</fullName>
    </submittedName>
</protein>
<dbReference type="InterPro" id="IPR027417">
    <property type="entry name" value="P-loop_NTPase"/>
</dbReference>
<organism evidence="6">
    <name type="scientific">Trichophyton rubrum CBS 288.86</name>
    <dbReference type="NCBI Taxonomy" id="1215330"/>
    <lineage>
        <taxon>Eukaryota</taxon>
        <taxon>Fungi</taxon>
        <taxon>Dikarya</taxon>
        <taxon>Ascomycota</taxon>
        <taxon>Pezizomycotina</taxon>
        <taxon>Eurotiomycetes</taxon>
        <taxon>Eurotiomycetidae</taxon>
        <taxon>Onygenales</taxon>
        <taxon>Arthrodermataceae</taxon>
        <taxon>Trichophyton</taxon>
    </lineage>
</organism>
<dbReference type="Gene3D" id="1.25.40.20">
    <property type="entry name" value="Ankyrin repeat-containing domain"/>
    <property type="match status" value="1"/>
</dbReference>
<feature type="repeat" description="ANK" evidence="2">
    <location>
        <begin position="748"/>
        <end position="780"/>
    </location>
</feature>